<dbReference type="InterPro" id="IPR020449">
    <property type="entry name" value="Tscrpt_reg_AraC-type_HTH"/>
</dbReference>
<dbReference type="Gene3D" id="1.10.10.60">
    <property type="entry name" value="Homeodomain-like"/>
    <property type="match status" value="2"/>
</dbReference>
<evidence type="ECO:0000256" key="1">
    <source>
        <dbReference type="ARBA" id="ARBA00023015"/>
    </source>
</evidence>
<proteinExistence type="predicted"/>
<evidence type="ECO:0000256" key="3">
    <source>
        <dbReference type="ARBA" id="ARBA00023163"/>
    </source>
</evidence>
<dbReference type="GO" id="GO:0003700">
    <property type="term" value="F:DNA-binding transcription factor activity"/>
    <property type="evidence" value="ECO:0007669"/>
    <property type="project" value="InterPro"/>
</dbReference>
<keyword evidence="1" id="KW-0805">Transcription regulation</keyword>
<dbReference type="PROSITE" id="PS01124">
    <property type="entry name" value="HTH_ARAC_FAMILY_2"/>
    <property type="match status" value="1"/>
</dbReference>
<dbReference type="SMART" id="SM00342">
    <property type="entry name" value="HTH_ARAC"/>
    <property type="match status" value="1"/>
</dbReference>
<reference evidence="5" key="1">
    <citation type="journal article" date="2021" name="PeerJ">
        <title>Extensive microbial diversity within the chicken gut microbiome revealed by metagenomics and culture.</title>
        <authorList>
            <person name="Gilroy R."/>
            <person name="Ravi A."/>
            <person name="Getino M."/>
            <person name="Pursley I."/>
            <person name="Horton D.L."/>
            <person name="Alikhan N.F."/>
            <person name="Baker D."/>
            <person name="Gharbi K."/>
            <person name="Hall N."/>
            <person name="Watson M."/>
            <person name="Adriaenssens E.M."/>
            <person name="Foster-Nyarko E."/>
            <person name="Jarju S."/>
            <person name="Secka A."/>
            <person name="Antonio M."/>
            <person name="Oren A."/>
            <person name="Chaudhuri R.R."/>
            <person name="La Ragione R."/>
            <person name="Hildebrand F."/>
            <person name="Pallen M.J."/>
        </authorList>
    </citation>
    <scope>NUCLEOTIDE SEQUENCE</scope>
    <source>
        <strain evidence="5">CHK196-3914</strain>
    </source>
</reference>
<dbReference type="EMBL" id="DXAY01000264">
    <property type="protein sequence ID" value="HIZ75828.1"/>
    <property type="molecule type" value="Genomic_DNA"/>
</dbReference>
<gene>
    <name evidence="5" type="ORF">H9723_11410</name>
</gene>
<dbReference type="PANTHER" id="PTHR43280:SF2">
    <property type="entry name" value="HTH-TYPE TRANSCRIPTIONAL REGULATOR EXSA"/>
    <property type="match status" value="1"/>
</dbReference>
<feature type="domain" description="HTH araC/xylS-type" evidence="4">
    <location>
        <begin position="1"/>
        <end position="72"/>
    </location>
</feature>
<comment type="caution">
    <text evidence="5">The sequence shown here is derived from an EMBL/GenBank/DDBJ whole genome shotgun (WGS) entry which is preliminary data.</text>
</comment>
<evidence type="ECO:0000259" key="4">
    <source>
        <dbReference type="PROSITE" id="PS01124"/>
    </source>
</evidence>
<dbReference type="SUPFAM" id="SSF46689">
    <property type="entry name" value="Homeodomain-like"/>
    <property type="match status" value="1"/>
</dbReference>
<keyword evidence="3" id="KW-0804">Transcription</keyword>
<dbReference type="AlphaFoldDB" id="A0A9D2GAV7"/>
<sequence length="78" mass="9353">MEYLNRVFRNHTGKTITEYRQQICLKEAEHLLVSTDLPISSIISEIGFSNRSYFYRLFEDNYGLTPLEYRRLQKTDTQ</sequence>
<dbReference type="PANTHER" id="PTHR43280">
    <property type="entry name" value="ARAC-FAMILY TRANSCRIPTIONAL REGULATOR"/>
    <property type="match status" value="1"/>
</dbReference>
<dbReference type="GO" id="GO:0043565">
    <property type="term" value="F:sequence-specific DNA binding"/>
    <property type="evidence" value="ECO:0007669"/>
    <property type="project" value="InterPro"/>
</dbReference>
<evidence type="ECO:0000313" key="5">
    <source>
        <dbReference type="EMBL" id="HIZ75828.1"/>
    </source>
</evidence>
<dbReference type="Pfam" id="PF12833">
    <property type="entry name" value="HTH_18"/>
    <property type="match status" value="1"/>
</dbReference>
<evidence type="ECO:0000313" key="6">
    <source>
        <dbReference type="Proteomes" id="UP000824116"/>
    </source>
</evidence>
<evidence type="ECO:0000256" key="2">
    <source>
        <dbReference type="ARBA" id="ARBA00023125"/>
    </source>
</evidence>
<dbReference type="InterPro" id="IPR009057">
    <property type="entry name" value="Homeodomain-like_sf"/>
</dbReference>
<accession>A0A9D2GAV7</accession>
<reference evidence="5" key="2">
    <citation type="submission" date="2021-04" db="EMBL/GenBank/DDBJ databases">
        <authorList>
            <person name="Gilroy R."/>
        </authorList>
    </citation>
    <scope>NUCLEOTIDE SEQUENCE</scope>
    <source>
        <strain evidence="5">CHK196-3914</strain>
    </source>
</reference>
<dbReference type="Proteomes" id="UP000824116">
    <property type="component" value="Unassembled WGS sequence"/>
</dbReference>
<name>A0A9D2GAV7_9FIRM</name>
<dbReference type="InterPro" id="IPR018060">
    <property type="entry name" value="HTH_AraC"/>
</dbReference>
<protein>
    <submittedName>
        <fullName evidence="5">Helix-turn-helix domain-containing protein</fullName>
    </submittedName>
</protein>
<keyword evidence="2" id="KW-0238">DNA-binding</keyword>
<dbReference type="PRINTS" id="PR00032">
    <property type="entry name" value="HTHARAC"/>
</dbReference>
<organism evidence="5 6">
    <name type="scientific">Candidatus Mediterraneibacter stercoravium</name>
    <dbReference type="NCBI Taxonomy" id="2838685"/>
    <lineage>
        <taxon>Bacteria</taxon>
        <taxon>Bacillati</taxon>
        <taxon>Bacillota</taxon>
        <taxon>Clostridia</taxon>
        <taxon>Lachnospirales</taxon>
        <taxon>Lachnospiraceae</taxon>
        <taxon>Mediterraneibacter</taxon>
    </lineage>
</organism>